<protein>
    <recommendedName>
        <fullName evidence="1">DUF1285 domain-containing protein</fullName>
    </recommendedName>
</protein>
<evidence type="ECO:0000313" key="2">
    <source>
        <dbReference type="EMBL" id="SBW03971.1"/>
    </source>
</evidence>
<dbReference type="AlphaFoldDB" id="A0A212JWZ5"/>
<feature type="domain" description="DUF1285" evidence="1">
    <location>
        <begin position="85"/>
        <end position="179"/>
    </location>
</feature>
<reference evidence="2" key="1">
    <citation type="submission" date="2016-04" db="EMBL/GenBank/DDBJ databases">
        <authorList>
            <person name="Evans L.H."/>
            <person name="Alamgir A."/>
            <person name="Owens N."/>
            <person name="Weber N.D."/>
            <person name="Virtaneva K."/>
            <person name="Barbian K."/>
            <person name="Babar A."/>
            <person name="Rosenke K."/>
        </authorList>
    </citation>
    <scope>NUCLEOTIDE SEQUENCE</scope>
    <source>
        <strain evidence="2">86</strain>
    </source>
</reference>
<dbReference type="InterPro" id="IPR048342">
    <property type="entry name" value="DUF1285_C"/>
</dbReference>
<evidence type="ECO:0000259" key="1">
    <source>
        <dbReference type="Pfam" id="PF21028"/>
    </source>
</evidence>
<sequence>MGWSGMVGSDSGEVRRVMAAVAEPVQGQELRIDRRGTWFFNGESFTRKELVCLLASRLRRTQSGGYEVLLPNETRPLPVLVADAPFLAVEVFRSGAGESQTLSFRTNVDRIVALDAEHPLYLAEDPELGEPVPYLVVAEGLSARLSRPVYYELAALGEVGQHDGKEVIGIWSNRRFFVLGETA</sequence>
<dbReference type="Pfam" id="PF21028">
    <property type="entry name" value="DUF1285_C"/>
    <property type="match status" value="1"/>
</dbReference>
<dbReference type="Gene3D" id="3.10.540.10">
    <property type="entry name" value="duf1285 like domain"/>
    <property type="match status" value="1"/>
</dbReference>
<gene>
    <name evidence="2" type="ORF">KL86APRO_11792</name>
</gene>
<dbReference type="EMBL" id="FLUO01000001">
    <property type="protein sequence ID" value="SBW03971.1"/>
    <property type="molecule type" value="Genomic_DNA"/>
</dbReference>
<dbReference type="Gene3D" id="2.30.270.10">
    <property type="entry name" value="duf1285 protein"/>
    <property type="match status" value="1"/>
</dbReference>
<proteinExistence type="predicted"/>
<name>A0A212JWZ5_9PROT</name>
<organism evidence="2">
    <name type="scientific">uncultured Alphaproteobacteria bacterium</name>
    <dbReference type="NCBI Taxonomy" id="91750"/>
    <lineage>
        <taxon>Bacteria</taxon>
        <taxon>Pseudomonadati</taxon>
        <taxon>Pseudomonadota</taxon>
        <taxon>Alphaproteobacteria</taxon>
        <taxon>environmental samples</taxon>
    </lineage>
</organism>
<accession>A0A212JWZ5</accession>
<dbReference type="InterPro" id="IPR023361">
    <property type="entry name" value="DUF1285_beta_roll_sf"/>
</dbReference>